<evidence type="ECO:0000313" key="1">
    <source>
        <dbReference type="EMBL" id="RIA85566.1"/>
    </source>
</evidence>
<comment type="caution">
    <text evidence="1">The sequence shown here is derived from an EMBL/GenBank/DDBJ whole genome shotgun (WGS) entry which is preliminary data.</text>
</comment>
<accession>A0A397SLS4</accession>
<evidence type="ECO:0000313" key="2">
    <source>
        <dbReference type="Proteomes" id="UP000265703"/>
    </source>
</evidence>
<name>A0A397SLS4_9GLOM</name>
<protein>
    <submittedName>
        <fullName evidence="1">Uncharacterized protein</fullName>
    </submittedName>
</protein>
<gene>
    <name evidence="1" type="ORF">C1645_830569</name>
</gene>
<organism evidence="1 2">
    <name type="scientific">Glomus cerebriforme</name>
    <dbReference type="NCBI Taxonomy" id="658196"/>
    <lineage>
        <taxon>Eukaryota</taxon>
        <taxon>Fungi</taxon>
        <taxon>Fungi incertae sedis</taxon>
        <taxon>Mucoromycota</taxon>
        <taxon>Glomeromycotina</taxon>
        <taxon>Glomeromycetes</taxon>
        <taxon>Glomerales</taxon>
        <taxon>Glomeraceae</taxon>
        <taxon>Glomus</taxon>
    </lineage>
</organism>
<keyword evidence="2" id="KW-1185">Reference proteome</keyword>
<dbReference type="EMBL" id="QKYT01000417">
    <property type="protein sequence ID" value="RIA85566.1"/>
    <property type="molecule type" value="Genomic_DNA"/>
</dbReference>
<dbReference type="Proteomes" id="UP000265703">
    <property type="component" value="Unassembled WGS sequence"/>
</dbReference>
<reference evidence="1 2" key="1">
    <citation type="submission" date="2018-06" db="EMBL/GenBank/DDBJ databases">
        <title>Comparative genomics reveals the genomic features of Rhizophagus irregularis, R. cerebriforme, R. diaphanum and Gigaspora rosea, and their symbiotic lifestyle signature.</title>
        <authorList>
            <person name="Morin E."/>
            <person name="San Clemente H."/>
            <person name="Chen E.C.H."/>
            <person name="De La Providencia I."/>
            <person name="Hainaut M."/>
            <person name="Kuo A."/>
            <person name="Kohler A."/>
            <person name="Murat C."/>
            <person name="Tang N."/>
            <person name="Roy S."/>
            <person name="Loubradou J."/>
            <person name="Henrissat B."/>
            <person name="Grigoriev I.V."/>
            <person name="Corradi N."/>
            <person name="Roux C."/>
            <person name="Martin F.M."/>
        </authorList>
    </citation>
    <scope>NUCLEOTIDE SEQUENCE [LARGE SCALE GENOMIC DNA]</scope>
    <source>
        <strain evidence="1 2">DAOM 227022</strain>
    </source>
</reference>
<dbReference type="AlphaFoldDB" id="A0A397SLS4"/>
<sequence length="154" mass="17726">MSENLINSKICKGCHQTKSLNEFLSKNNEMKATYNDLLSHKENAISLQQLPGVIYKSLLVAGGIENSLDDNNIQFTIEQILLLDEDSSNTLSEEKMCKKNVEKIVSLASERDGYQYVYHSKAIQKRQKTITFFYWCNMRIKLDKHSKKIEDASK</sequence>
<proteinExistence type="predicted"/>